<keyword evidence="2" id="KW-0560">Oxidoreductase</keyword>
<dbReference type="EMBL" id="JACJIA010000004">
    <property type="protein sequence ID" value="MBA8951749.1"/>
    <property type="molecule type" value="Genomic_DNA"/>
</dbReference>
<sequence>MAVTVELTRFRTVPGRTGDMLAARPAMVADFRADRAGFLGARLVRLADDEWLDIVEWRSAEDFAASRAKGANRPGIAAFFATIAELAGDEQGVRVDGGEEGR</sequence>
<dbReference type="AlphaFoldDB" id="A0A7W3QLP8"/>
<dbReference type="GO" id="GO:0004497">
    <property type="term" value="F:monooxygenase activity"/>
    <property type="evidence" value="ECO:0007669"/>
    <property type="project" value="UniProtKB-KW"/>
</dbReference>
<dbReference type="RefSeq" id="WP_182844089.1">
    <property type="nucleotide sequence ID" value="NZ_BAAALP010000010.1"/>
</dbReference>
<feature type="domain" description="ABM" evidence="1">
    <location>
        <begin position="7"/>
        <end position="68"/>
    </location>
</feature>
<dbReference type="InterPro" id="IPR011008">
    <property type="entry name" value="Dimeric_a/b-barrel"/>
</dbReference>
<reference evidence="2 3" key="1">
    <citation type="submission" date="2020-08" db="EMBL/GenBank/DDBJ databases">
        <title>Genomic Encyclopedia of Type Strains, Phase IV (KMG-IV): sequencing the most valuable type-strain genomes for metagenomic binning, comparative biology and taxonomic classification.</title>
        <authorList>
            <person name="Goeker M."/>
        </authorList>
    </citation>
    <scope>NUCLEOTIDE SEQUENCE [LARGE SCALE GENOMIC DNA]</scope>
    <source>
        <strain evidence="2 3">DSM 44197</strain>
    </source>
</reference>
<organism evidence="2 3">
    <name type="scientific">Actinomadura namibiensis</name>
    <dbReference type="NCBI Taxonomy" id="182080"/>
    <lineage>
        <taxon>Bacteria</taxon>
        <taxon>Bacillati</taxon>
        <taxon>Actinomycetota</taxon>
        <taxon>Actinomycetes</taxon>
        <taxon>Streptosporangiales</taxon>
        <taxon>Thermomonosporaceae</taxon>
        <taxon>Actinomadura</taxon>
    </lineage>
</organism>
<dbReference type="InterPro" id="IPR007138">
    <property type="entry name" value="ABM_dom"/>
</dbReference>
<dbReference type="Proteomes" id="UP000572680">
    <property type="component" value="Unassembled WGS sequence"/>
</dbReference>
<gene>
    <name evidence="2" type="ORF">HNR61_003389</name>
</gene>
<accession>A0A7W3QLP8</accession>
<evidence type="ECO:0000313" key="3">
    <source>
        <dbReference type="Proteomes" id="UP000572680"/>
    </source>
</evidence>
<keyword evidence="2" id="KW-0503">Monooxygenase</keyword>
<proteinExistence type="predicted"/>
<dbReference type="Pfam" id="PF03992">
    <property type="entry name" value="ABM"/>
    <property type="match status" value="1"/>
</dbReference>
<dbReference type="Gene3D" id="3.30.70.100">
    <property type="match status" value="1"/>
</dbReference>
<evidence type="ECO:0000313" key="2">
    <source>
        <dbReference type="EMBL" id="MBA8951749.1"/>
    </source>
</evidence>
<comment type="caution">
    <text evidence="2">The sequence shown here is derived from an EMBL/GenBank/DDBJ whole genome shotgun (WGS) entry which is preliminary data.</text>
</comment>
<keyword evidence="3" id="KW-1185">Reference proteome</keyword>
<dbReference type="SUPFAM" id="SSF54909">
    <property type="entry name" value="Dimeric alpha+beta barrel"/>
    <property type="match status" value="1"/>
</dbReference>
<evidence type="ECO:0000259" key="1">
    <source>
        <dbReference type="Pfam" id="PF03992"/>
    </source>
</evidence>
<protein>
    <submittedName>
        <fullName evidence="2">Heme-degrading monooxygenase HmoA</fullName>
    </submittedName>
</protein>
<name>A0A7W3QLP8_ACTNM</name>